<reference evidence="1" key="1">
    <citation type="submission" date="2019-12" db="EMBL/GenBank/DDBJ databases">
        <title>High-Quality draft genome sequences of three cyanobacteria isolated from the limestone walls of the Old Cathedral of Coimbra.</title>
        <authorList>
            <person name="Tiago I."/>
            <person name="Soares F."/>
            <person name="Portugal A."/>
        </authorList>
    </citation>
    <scope>NUCLEOTIDE SEQUENCE [LARGE SCALE GENOMIC DNA]</scope>
    <source>
        <strain evidence="1">C</strain>
    </source>
</reference>
<name>A0A8K1ZZL0_9CYAN</name>
<organism evidence="1 2">
    <name type="scientific">Petrachloros mirabilis ULC683</name>
    <dbReference type="NCBI Taxonomy" id="2781853"/>
    <lineage>
        <taxon>Bacteria</taxon>
        <taxon>Bacillati</taxon>
        <taxon>Cyanobacteriota</taxon>
        <taxon>Cyanophyceae</taxon>
        <taxon>Synechococcales</taxon>
        <taxon>Petrachlorosaceae</taxon>
        <taxon>Petrachloros</taxon>
        <taxon>Petrachloros mirabilis</taxon>
    </lineage>
</organism>
<sequence length="79" mass="9285">MTQLWIPDWPTRWPEQGSRLRAVLLEMHRELRLLQRDMAFWQVAGSGGSRQMLASQMRDRIHTLTQFAEVLVDLSQPLP</sequence>
<dbReference type="EMBL" id="WVIC01000020">
    <property type="protein sequence ID" value="NCJ07032.1"/>
    <property type="molecule type" value="Genomic_DNA"/>
</dbReference>
<gene>
    <name evidence="1" type="ORF">GS597_11040</name>
</gene>
<dbReference type="AlphaFoldDB" id="A0A8K1ZZL0"/>
<proteinExistence type="predicted"/>
<dbReference type="RefSeq" id="WP_161825513.1">
    <property type="nucleotide sequence ID" value="NZ_WVIC01000020.1"/>
</dbReference>
<keyword evidence="2" id="KW-1185">Reference proteome</keyword>
<protein>
    <submittedName>
        <fullName evidence="1">Uncharacterized protein</fullName>
    </submittedName>
</protein>
<evidence type="ECO:0000313" key="2">
    <source>
        <dbReference type="Proteomes" id="UP000607397"/>
    </source>
</evidence>
<accession>A0A8K1ZZL0</accession>
<dbReference type="Proteomes" id="UP000607397">
    <property type="component" value="Unassembled WGS sequence"/>
</dbReference>
<evidence type="ECO:0000313" key="1">
    <source>
        <dbReference type="EMBL" id="NCJ07032.1"/>
    </source>
</evidence>
<comment type="caution">
    <text evidence="1">The sequence shown here is derived from an EMBL/GenBank/DDBJ whole genome shotgun (WGS) entry which is preliminary data.</text>
</comment>